<dbReference type="InterPro" id="IPR052933">
    <property type="entry name" value="DNA_Protect_Modify"/>
</dbReference>
<reference evidence="1 2" key="1">
    <citation type="submission" date="2015-09" db="EMBL/GenBank/DDBJ databases">
        <authorList>
            <consortium name="Pathogen Informatics"/>
        </authorList>
    </citation>
    <scope>NUCLEOTIDE SEQUENCE [LARGE SCALE GENOMIC DNA]</scope>
    <source>
        <strain evidence="1 2">2789STDY5834911</strain>
    </source>
</reference>
<evidence type="ECO:0000313" key="2">
    <source>
        <dbReference type="Proteomes" id="UP000095712"/>
    </source>
</evidence>
<proteinExistence type="predicted"/>
<accession>A0A174S203</accession>
<dbReference type="EMBL" id="CZAW01000041">
    <property type="protein sequence ID" value="CUP89170.1"/>
    <property type="molecule type" value="Genomic_DNA"/>
</dbReference>
<dbReference type="GO" id="GO:0032259">
    <property type="term" value="P:methylation"/>
    <property type="evidence" value="ECO:0007669"/>
    <property type="project" value="UniProtKB-KW"/>
</dbReference>
<dbReference type="Gene3D" id="3.40.50.300">
    <property type="entry name" value="P-loop containing nucleotide triphosphate hydrolases"/>
    <property type="match status" value="1"/>
</dbReference>
<dbReference type="AlphaFoldDB" id="A0A174S203"/>
<dbReference type="Proteomes" id="UP000095712">
    <property type="component" value="Unassembled WGS sequence"/>
</dbReference>
<dbReference type="SUPFAM" id="SSF52540">
    <property type="entry name" value="P-loop containing nucleoside triphosphate hydrolases"/>
    <property type="match status" value="1"/>
</dbReference>
<gene>
    <name evidence="1" type="ORF">ERS852523_03167</name>
</gene>
<name>A0A174S203_9FIRM</name>
<sequence>MPELIALFKESADIQTPDMLNLPVPEAEYENVVLKPGEYQKDMVASLAERAEAVRDRQVQPYEDNMLKITNDGRKLALDQRLINDMLPDDENSKASTCVEKAFEIWEQTKEQKSTQLIFCDLSTPKGDGTFNVYEDIRNKLIEKGVPPEEIAFIHEANTELRKAELFGKVRSGQIRFLLGSTQKMGAGTNVQDRIIALHHLDVPWRPSDVGRILRTFKIKKNVEVTDNGKIII</sequence>
<evidence type="ECO:0000313" key="1">
    <source>
        <dbReference type="EMBL" id="CUP89170.1"/>
    </source>
</evidence>
<protein>
    <submittedName>
        <fullName evidence="1">DNA methylase</fullName>
    </submittedName>
</protein>
<dbReference type="PANTHER" id="PTHR41313">
    <property type="entry name" value="ADENINE-SPECIFIC METHYLTRANSFERASE"/>
    <property type="match status" value="1"/>
</dbReference>
<keyword evidence="1" id="KW-0489">Methyltransferase</keyword>
<keyword evidence="1" id="KW-0808">Transferase</keyword>
<dbReference type="InterPro" id="IPR027417">
    <property type="entry name" value="P-loop_NTPase"/>
</dbReference>
<dbReference type="PANTHER" id="PTHR41313:SF1">
    <property type="entry name" value="DNA METHYLASE ADENINE-SPECIFIC DOMAIN-CONTAINING PROTEIN"/>
    <property type="match status" value="1"/>
</dbReference>
<dbReference type="GO" id="GO:0008168">
    <property type="term" value="F:methyltransferase activity"/>
    <property type="evidence" value="ECO:0007669"/>
    <property type="project" value="UniProtKB-KW"/>
</dbReference>
<organism evidence="1 2">
    <name type="scientific">Blautia wexlerae</name>
    <dbReference type="NCBI Taxonomy" id="418240"/>
    <lineage>
        <taxon>Bacteria</taxon>
        <taxon>Bacillati</taxon>
        <taxon>Bacillota</taxon>
        <taxon>Clostridia</taxon>
        <taxon>Lachnospirales</taxon>
        <taxon>Lachnospiraceae</taxon>
        <taxon>Blautia</taxon>
    </lineage>
</organism>